<evidence type="ECO:0000256" key="2">
    <source>
        <dbReference type="SAM" id="MobiDB-lite"/>
    </source>
</evidence>
<dbReference type="Proteomes" id="UP000078237">
    <property type="component" value="Unassembled WGS sequence"/>
</dbReference>
<dbReference type="GO" id="GO:0008270">
    <property type="term" value="F:zinc ion binding"/>
    <property type="evidence" value="ECO:0007669"/>
    <property type="project" value="InterPro"/>
</dbReference>
<organism evidence="4 5">
    <name type="scientific">Madurella mycetomatis</name>
    <dbReference type="NCBI Taxonomy" id="100816"/>
    <lineage>
        <taxon>Eukaryota</taxon>
        <taxon>Fungi</taxon>
        <taxon>Dikarya</taxon>
        <taxon>Ascomycota</taxon>
        <taxon>Pezizomycotina</taxon>
        <taxon>Sordariomycetes</taxon>
        <taxon>Sordariomycetidae</taxon>
        <taxon>Sordariales</taxon>
        <taxon>Sordariales incertae sedis</taxon>
        <taxon>Madurella</taxon>
    </lineage>
</organism>
<dbReference type="OrthoDB" id="4586196at2759"/>
<dbReference type="STRING" id="100816.A0A175VS25"/>
<dbReference type="GO" id="GO:0000981">
    <property type="term" value="F:DNA-binding transcription factor activity, RNA polymerase II-specific"/>
    <property type="evidence" value="ECO:0007669"/>
    <property type="project" value="InterPro"/>
</dbReference>
<feature type="region of interest" description="Disordered" evidence="2">
    <location>
        <begin position="1"/>
        <end position="24"/>
    </location>
</feature>
<dbReference type="EMBL" id="LCTW02000366">
    <property type="protein sequence ID" value="KXX74307.1"/>
    <property type="molecule type" value="Genomic_DNA"/>
</dbReference>
<keyword evidence="5" id="KW-1185">Reference proteome</keyword>
<dbReference type="CDD" id="cd00067">
    <property type="entry name" value="GAL4"/>
    <property type="match status" value="1"/>
</dbReference>
<dbReference type="InterPro" id="IPR001138">
    <property type="entry name" value="Zn2Cys6_DnaBD"/>
</dbReference>
<dbReference type="PANTHER" id="PTHR47256">
    <property type="entry name" value="ZN(II)2CYS6 TRANSCRIPTION FACTOR (EUROFUNG)-RELATED"/>
    <property type="match status" value="1"/>
</dbReference>
<dbReference type="GO" id="GO:0006351">
    <property type="term" value="P:DNA-templated transcription"/>
    <property type="evidence" value="ECO:0007669"/>
    <property type="project" value="InterPro"/>
</dbReference>
<gene>
    <name evidence="4" type="ORF">MMYC01_209348</name>
</gene>
<evidence type="ECO:0000313" key="4">
    <source>
        <dbReference type="EMBL" id="KXX74307.1"/>
    </source>
</evidence>
<evidence type="ECO:0000313" key="5">
    <source>
        <dbReference type="Proteomes" id="UP000078237"/>
    </source>
</evidence>
<evidence type="ECO:0000259" key="3">
    <source>
        <dbReference type="Pfam" id="PF04082"/>
    </source>
</evidence>
<feature type="domain" description="Xylanolytic transcriptional activator regulatory" evidence="3">
    <location>
        <begin position="155"/>
        <end position="319"/>
    </location>
</feature>
<dbReference type="VEuPathDB" id="FungiDB:MMYC01_209348"/>
<dbReference type="Pfam" id="PF04082">
    <property type="entry name" value="Fungal_trans"/>
    <property type="match status" value="1"/>
</dbReference>
<reference evidence="4 5" key="1">
    <citation type="journal article" date="2016" name="Genome Announc.">
        <title>Genome Sequence of Madurella mycetomatis mm55, Isolated from a Human Mycetoma Case in Sudan.</title>
        <authorList>
            <person name="Smit S."/>
            <person name="Derks M.F."/>
            <person name="Bervoets S."/>
            <person name="Fahal A."/>
            <person name="van Leeuwen W."/>
            <person name="van Belkum A."/>
            <person name="van de Sande W.W."/>
        </authorList>
    </citation>
    <scope>NUCLEOTIDE SEQUENCE [LARGE SCALE GENOMIC DNA]</scope>
    <source>
        <strain evidence="5">mm55</strain>
    </source>
</reference>
<dbReference type="CDD" id="cd12148">
    <property type="entry name" value="fungal_TF_MHR"/>
    <property type="match status" value="1"/>
</dbReference>
<dbReference type="InterPro" id="IPR007219">
    <property type="entry name" value="XnlR_reg_dom"/>
</dbReference>
<dbReference type="PANTHER" id="PTHR47256:SF1">
    <property type="entry name" value="ZN(II)2CYS6 TRANSCRIPTION FACTOR (EUROFUNG)"/>
    <property type="match status" value="1"/>
</dbReference>
<name>A0A175VS25_9PEZI</name>
<keyword evidence="1" id="KW-0539">Nucleus</keyword>
<comment type="caution">
    <text evidence="4">The sequence shown here is derived from an EMBL/GenBank/DDBJ whole genome shotgun (WGS) entry which is preliminary data.</text>
</comment>
<sequence>MPEKEDEATANCENHTQCDGTRPTCGACAKRNEGECKYPVREGAISRYADLKETSEFRDRENRDLRELFARLHSRPEAEAFEILRRLRATSDPFEVLRCLRGADTLLAIPSPNGFPTAGREMMKLEDATFAASAIKVPARPWTTVAGDGLVSNLISAFFRWDDPFIYSFVERELFLRDMRHGQGPYCSPLLVNAICALRSMLSDKVRLASGVAGTNLREAFMSEVKHHLELEAGKMTLTTVQGLYMLYMVTCHDGTNRAGTMYRLAALDMLGRLKPDKAFARWSHQMPEEADKRRAFSKTCWGIFNFECLLSHLYIKPSAMSPPTMPVLHGQDATNGPIIDIFGAPFGPASPEPPIVPGTPSAMSQISVLQHAVMTYNASPQVVVGRDDDMQTRRDYLIKLAALENSLPPRLRYRENLTPQTIFIKVYLNAVAYNIVRPLHLTTIVHGNYTAKSIMMELAVLDVHLTESL</sequence>
<dbReference type="GO" id="GO:0003677">
    <property type="term" value="F:DNA binding"/>
    <property type="evidence" value="ECO:0007669"/>
    <property type="project" value="InterPro"/>
</dbReference>
<protein>
    <submittedName>
        <fullName evidence="4">Nitrogen assimilation transcription factor nirA</fullName>
    </submittedName>
</protein>
<dbReference type="AlphaFoldDB" id="A0A175VS25"/>
<accession>A0A175VS25</accession>
<dbReference type="InterPro" id="IPR053187">
    <property type="entry name" value="Notoamide_regulator"/>
</dbReference>
<proteinExistence type="predicted"/>
<evidence type="ECO:0000256" key="1">
    <source>
        <dbReference type="ARBA" id="ARBA00023242"/>
    </source>
</evidence>